<dbReference type="EMBL" id="CADCXV010000661">
    <property type="protein sequence ID" value="CAB0031935.1"/>
    <property type="molecule type" value="Genomic_DNA"/>
</dbReference>
<reference evidence="1 2" key="1">
    <citation type="submission" date="2020-02" db="EMBL/GenBank/DDBJ databases">
        <authorList>
            <person name="Ferguson B K."/>
        </authorList>
    </citation>
    <scope>NUCLEOTIDE SEQUENCE [LARGE SCALE GENOMIC DNA]</scope>
</reference>
<evidence type="ECO:0000313" key="1">
    <source>
        <dbReference type="EMBL" id="CAB0031935.1"/>
    </source>
</evidence>
<feature type="non-terminal residue" evidence="1">
    <location>
        <position position="1"/>
    </location>
</feature>
<evidence type="ECO:0000313" key="2">
    <source>
        <dbReference type="Proteomes" id="UP000479190"/>
    </source>
</evidence>
<sequence>LRRRTLILHIIFTVDEINAGKGLDCTRESNRRRDEHQQHQLRVHLTLIHSRNPFLPKSIWLKSYRQKKPELSFYEQTMYMSTIV</sequence>
<organism evidence="1 2">
    <name type="scientific">Trichogramma brassicae</name>
    <dbReference type="NCBI Taxonomy" id="86971"/>
    <lineage>
        <taxon>Eukaryota</taxon>
        <taxon>Metazoa</taxon>
        <taxon>Ecdysozoa</taxon>
        <taxon>Arthropoda</taxon>
        <taxon>Hexapoda</taxon>
        <taxon>Insecta</taxon>
        <taxon>Pterygota</taxon>
        <taxon>Neoptera</taxon>
        <taxon>Endopterygota</taxon>
        <taxon>Hymenoptera</taxon>
        <taxon>Apocrita</taxon>
        <taxon>Proctotrupomorpha</taxon>
        <taxon>Chalcidoidea</taxon>
        <taxon>Trichogrammatidae</taxon>
        <taxon>Trichogramma</taxon>
    </lineage>
</organism>
<keyword evidence="2" id="KW-1185">Reference proteome</keyword>
<accession>A0A6H5IAN7</accession>
<proteinExistence type="predicted"/>
<dbReference type="Proteomes" id="UP000479190">
    <property type="component" value="Unassembled WGS sequence"/>
</dbReference>
<name>A0A6H5IAN7_9HYME</name>
<dbReference type="AlphaFoldDB" id="A0A6H5IAN7"/>
<gene>
    <name evidence="1" type="ORF">TBRA_LOCUS3889</name>
</gene>
<protein>
    <submittedName>
        <fullName evidence="1">Uncharacterized protein</fullName>
    </submittedName>
</protein>